<dbReference type="PANTHER" id="PTHR12651">
    <property type="entry name" value="26S PROTEASOME NON-ATPASE REGULATORY SUBUNIT 9"/>
    <property type="match status" value="1"/>
</dbReference>
<keyword evidence="7" id="KW-1185">Reference proteome</keyword>
<dbReference type="Gene3D" id="2.30.42.10">
    <property type="match status" value="1"/>
</dbReference>
<evidence type="ECO:0000259" key="5">
    <source>
        <dbReference type="Pfam" id="PF18265"/>
    </source>
</evidence>
<dbReference type="EMBL" id="GL449633">
    <property type="protein sequence ID" value="EFN82373.1"/>
    <property type="molecule type" value="Genomic_DNA"/>
</dbReference>
<feature type="domain" description="Nas2 N-terminal" evidence="5">
    <location>
        <begin position="15"/>
        <end position="92"/>
    </location>
</feature>
<dbReference type="GO" id="GO:0005737">
    <property type="term" value="C:cytoplasm"/>
    <property type="evidence" value="ECO:0007669"/>
    <property type="project" value="TreeGrafter"/>
</dbReference>
<dbReference type="Proteomes" id="UP000008237">
    <property type="component" value="Unassembled WGS sequence"/>
</dbReference>
<comment type="similarity">
    <text evidence="1">Belongs to the proteasome subunit p27 family.</text>
</comment>
<dbReference type="GO" id="GO:0070682">
    <property type="term" value="P:proteasome regulatory particle assembly"/>
    <property type="evidence" value="ECO:0007669"/>
    <property type="project" value="InterPro"/>
</dbReference>
<evidence type="ECO:0000256" key="2">
    <source>
        <dbReference type="ARBA" id="ARBA00023186"/>
    </source>
</evidence>
<evidence type="ECO:0000259" key="4">
    <source>
        <dbReference type="Pfam" id="PF17820"/>
    </source>
</evidence>
<organism evidence="7">
    <name type="scientific">Harpegnathos saltator</name>
    <name type="common">Jerdon's jumping ant</name>
    <dbReference type="NCBI Taxonomy" id="610380"/>
    <lineage>
        <taxon>Eukaryota</taxon>
        <taxon>Metazoa</taxon>
        <taxon>Ecdysozoa</taxon>
        <taxon>Arthropoda</taxon>
        <taxon>Hexapoda</taxon>
        <taxon>Insecta</taxon>
        <taxon>Pterygota</taxon>
        <taxon>Neoptera</taxon>
        <taxon>Endopterygota</taxon>
        <taxon>Hymenoptera</taxon>
        <taxon>Apocrita</taxon>
        <taxon>Aculeata</taxon>
        <taxon>Formicoidea</taxon>
        <taxon>Formicidae</taxon>
        <taxon>Ponerinae</taxon>
        <taxon>Ponerini</taxon>
        <taxon>Harpegnathos</taxon>
    </lineage>
</organism>
<dbReference type="KEGG" id="hst:105185129"/>
<protein>
    <submittedName>
        <fullName evidence="6">26S proteasome non-ATPase regulatory subunit 9</fullName>
    </submittedName>
</protein>
<keyword evidence="3" id="KW-0175">Coiled coil</keyword>
<evidence type="ECO:0000313" key="6">
    <source>
        <dbReference type="EMBL" id="EFN82373.1"/>
    </source>
</evidence>
<feature type="coiled-coil region" evidence="3">
    <location>
        <begin position="7"/>
        <end position="34"/>
    </location>
</feature>
<reference evidence="6 7" key="1">
    <citation type="journal article" date="2010" name="Science">
        <title>Genomic comparison of the ants Camponotus floridanus and Harpegnathos saltator.</title>
        <authorList>
            <person name="Bonasio R."/>
            <person name="Zhang G."/>
            <person name="Ye C."/>
            <person name="Mutti N.S."/>
            <person name="Fang X."/>
            <person name="Qin N."/>
            <person name="Donahue G."/>
            <person name="Yang P."/>
            <person name="Li Q."/>
            <person name="Li C."/>
            <person name="Zhang P."/>
            <person name="Huang Z."/>
            <person name="Berger S.L."/>
            <person name="Reinberg D."/>
            <person name="Wang J."/>
            <person name="Liebig J."/>
        </authorList>
    </citation>
    <scope>NUCLEOTIDE SEQUENCE [LARGE SCALE GENOMIC DNA]</scope>
    <source>
        <strain evidence="6 7">R22 G/1</strain>
    </source>
</reference>
<dbReference type="OrthoDB" id="72325at2759"/>
<dbReference type="InterPro" id="IPR035269">
    <property type="entry name" value="PSMD9"/>
</dbReference>
<dbReference type="STRING" id="610380.E2BPG9"/>
<dbReference type="Pfam" id="PF18265">
    <property type="entry name" value="Nas2_N"/>
    <property type="match status" value="1"/>
</dbReference>
<dbReference type="FunCoup" id="E2BPG9">
    <property type="interactions" value="2501"/>
</dbReference>
<dbReference type="Pfam" id="PF17820">
    <property type="entry name" value="PDZ_6"/>
    <property type="match status" value="1"/>
</dbReference>
<proteinExistence type="inferred from homology"/>
<dbReference type="InterPro" id="IPR040815">
    <property type="entry name" value="Nas2_N"/>
</dbReference>
<evidence type="ECO:0000256" key="3">
    <source>
        <dbReference type="SAM" id="Coils"/>
    </source>
</evidence>
<dbReference type="OMA" id="DWGGRGM"/>
<dbReference type="InterPro" id="IPR036034">
    <property type="entry name" value="PDZ_sf"/>
</dbReference>
<dbReference type="PANTHER" id="PTHR12651:SF1">
    <property type="entry name" value="26S PROTEASOME NON-ATPASE REGULATORY SUBUNIT 9"/>
    <property type="match status" value="1"/>
</dbReference>
<dbReference type="FunFam" id="2.30.42.10:FF:000107">
    <property type="entry name" value="26S proteasome non-ATPase regulatory subunit 9"/>
    <property type="match status" value="1"/>
</dbReference>
<name>E2BPG9_HARSA</name>
<gene>
    <name evidence="6" type="ORF">EAI_01515</name>
</gene>
<feature type="domain" description="PDZ" evidence="4">
    <location>
        <begin position="121"/>
        <end position="176"/>
    </location>
</feature>
<evidence type="ECO:0000313" key="7">
    <source>
        <dbReference type="Proteomes" id="UP000008237"/>
    </source>
</evidence>
<dbReference type="InParanoid" id="E2BPG9"/>
<evidence type="ECO:0000256" key="1">
    <source>
        <dbReference type="ARBA" id="ARBA00005256"/>
    </source>
</evidence>
<dbReference type="Gene3D" id="6.10.140.1710">
    <property type="match status" value="1"/>
</dbReference>
<dbReference type="InterPro" id="IPR041489">
    <property type="entry name" value="PDZ_6"/>
</dbReference>
<keyword evidence="2" id="KW-0143">Chaperone</keyword>
<dbReference type="GO" id="GO:0000502">
    <property type="term" value="C:proteasome complex"/>
    <property type="evidence" value="ECO:0007669"/>
    <property type="project" value="UniProtKB-KW"/>
</dbReference>
<dbReference type="GO" id="GO:0005634">
    <property type="term" value="C:nucleus"/>
    <property type="evidence" value="ECO:0007669"/>
    <property type="project" value="TreeGrafter"/>
</dbReference>
<keyword evidence="6" id="KW-0647">Proteasome</keyword>
<accession>E2BPG9</accession>
<dbReference type="SUPFAM" id="SSF50156">
    <property type="entry name" value="PDZ domain-like"/>
    <property type="match status" value="1"/>
</dbReference>
<sequence length="208" mass="23688">MVIDMELQEAKDAVFELMKKKDEIESNLRALKEILDNNHVGMSESLVDSEGYPKQDIDVYQVRRTRHDIICLTNDHKALMTKIEEGLHKVHALTKANDVQQAINDVTNSQETEMLEPFLRVNLVSPGSPAENAGLQVEDFILEFGSIRYRNFKTLTDIKRLAENSRYKAINMKIKRKSEIIVLSLTPRPWAGEGLLGCNVIPLEAVER</sequence>
<dbReference type="AlphaFoldDB" id="E2BPG9"/>